<gene>
    <name evidence="1" type="ORF">FAES_1371</name>
</gene>
<dbReference type="EMBL" id="HE796683">
    <property type="protein sequence ID" value="CCG99381.1"/>
    <property type="molecule type" value="Genomic_DNA"/>
</dbReference>
<evidence type="ECO:0000313" key="1">
    <source>
        <dbReference type="EMBL" id="CCG99381.1"/>
    </source>
</evidence>
<dbReference type="RefSeq" id="WP_015330480.1">
    <property type="nucleotide sequence ID" value="NC_020054.1"/>
</dbReference>
<organism evidence="1 2">
    <name type="scientific">Fibrella aestuarina BUZ 2</name>
    <dbReference type="NCBI Taxonomy" id="1166018"/>
    <lineage>
        <taxon>Bacteria</taxon>
        <taxon>Pseudomonadati</taxon>
        <taxon>Bacteroidota</taxon>
        <taxon>Cytophagia</taxon>
        <taxon>Cytophagales</taxon>
        <taxon>Spirosomataceae</taxon>
        <taxon>Fibrella</taxon>
    </lineage>
</organism>
<dbReference type="HOGENOM" id="CLU_2316115_0_0_10"/>
<evidence type="ECO:0000313" key="2">
    <source>
        <dbReference type="Proteomes" id="UP000011058"/>
    </source>
</evidence>
<name>I0K5H8_9BACT</name>
<sequence length="99" mass="11355">MKSYVITYHYGQQTHRAYAASVDEAKAYAAELIQHNRILPEDAMSIVQLPEQRVIYYRPDHITLHSLYAQTSLVYRFLDRAKSLIGRTPSEASLQQVSA</sequence>
<reference evidence="1 2" key="1">
    <citation type="journal article" date="2012" name="J. Bacteriol.">
        <title>Genome Sequence of Fibrella aestuarina BUZ 2T, a Filamentous Marine Bacterium.</title>
        <authorList>
            <person name="Filippini M."/>
            <person name="Qi W."/>
            <person name="Blom J."/>
            <person name="Goesmann A."/>
            <person name="Smits T.H."/>
            <person name="Bagheri H.C."/>
        </authorList>
    </citation>
    <scope>NUCLEOTIDE SEQUENCE [LARGE SCALE GENOMIC DNA]</scope>
    <source>
        <strain evidence="2">BUZ 2T</strain>
    </source>
</reference>
<dbReference type="KEGG" id="fae:FAES_1371"/>
<accession>I0K5H8</accession>
<dbReference type="AlphaFoldDB" id="I0K5H8"/>
<protein>
    <submittedName>
        <fullName evidence="1">Uncharacterized protein</fullName>
    </submittedName>
</protein>
<dbReference type="STRING" id="1166018.FAES_1371"/>
<dbReference type="Proteomes" id="UP000011058">
    <property type="component" value="Chromosome"/>
</dbReference>
<proteinExistence type="predicted"/>
<keyword evidence="2" id="KW-1185">Reference proteome</keyword>